<proteinExistence type="predicted"/>
<keyword evidence="2" id="KW-1185">Reference proteome</keyword>
<dbReference type="AlphaFoldDB" id="A0A1T4PSF6"/>
<dbReference type="RefSeq" id="WP_078757944.1">
    <property type="nucleotide sequence ID" value="NZ_FUXP01000003.1"/>
</dbReference>
<dbReference type="InterPro" id="IPR011664">
    <property type="entry name" value="Abi_system_AbiD/AbiF-like"/>
</dbReference>
<name>A0A1T4PSF6_9GAMM</name>
<dbReference type="Pfam" id="PF07751">
    <property type="entry name" value="Abi_2"/>
    <property type="match status" value="1"/>
</dbReference>
<gene>
    <name evidence="1" type="ORF">SAMN02745674_01356</name>
</gene>
<dbReference type="Proteomes" id="UP000190061">
    <property type="component" value="Unassembled WGS sequence"/>
</dbReference>
<sequence length="303" mass="34735">MKYDKPALTVERQIQQLASRGMAFADPERAAHYLAELNYYRLSGYWLRHEADHASHRFLPGTSFEAVLDDYLFDRTLKLLVLDAVERLEVSIRTRWAHVVGLRHGAHAHLDSALFKQRSQTWSHPTAVAKLVSGVEDSRERFIRHLRHTYDELLPPIWASVEVMSLGQISRWFSNLRHAADRNAIAEPYGVDEVLLASFLHHISVVRNICAHHARFWDREMTFRAQLPRKHPEALVASLDPSGPNSAYNTLTLLAWLIGRTSPGQTWVQRVAEHVIQHPPAAGVMGFPTNFSQRPIWQHTTEE</sequence>
<dbReference type="STRING" id="1122188.SAMN02745674_01356"/>
<reference evidence="1 2" key="1">
    <citation type="submission" date="2017-02" db="EMBL/GenBank/DDBJ databases">
        <authorList>
            <person name="Peterson S.W."/>
        </authorList>
    </citation>
    <scope>NUCLEOTIDE SEQUENCE [LARGE SCALE GENOMIC DNA]</scope>
    <source>
        <strain evidence="1 2">DSM 21749</strain>
    </source>
</reference>
<protein>
    <submittedName>
        <fullName evidence="1">Abortive infection bacteriophage resistance protein</fullName>
    </submittedName>
</protein>
<evidence type="ECO:0000313" key="2">
    <source>
        <dbReference type="Proteomes" id="UP000190061"/>
    </source>
</evidence>
<accession>A0A1T4PSF6</accession>
<organism evidence="1 2">
    <name type="scientific">Lysobacter spongiicola DSM 21749</name>
    <dbReference type="NCBI Taxonomy" id="1122188"/>
    <lineage>
        <taxon>Bacteria</taxon>
        <taxon>Pseudomonadati</taxon>
        <taxon>Pseudomonadota</taxon>
        <taxon>Gammaproteobacteria</taxon>
        <taxon>Lysobacterales</taxon>
        <taxon>Lysobacteraceae</taxon>
        <taxon>Novilysobacter</taxon>
    </lineage>
</organism>
<dbReference type="OrthoDB" id="5363652at2"/>
<dbReference type="EMBL" id="FUXP01000003">
    <property type="protein sequence ID" value="SJZ94349.1"/>
    <property type="molecule type" value="Genomic_DNA"/>
</dbReference>
<evidence type="ECO:0000313" key="1">
    <source>
        <dbReference type="EMBL" id="SJZ94349.1"/>
    </source>
</evidence>